<dbReference type="EMBL" id="JANHOG010002697">
    <property type="protein sequence ID" value="KAJ3520829.1"/>
    <property type="molecule type" value="Genomic_DNA"/>
</dbReference>
<dbReference type="Proteomes" id="UP001148662">
    <property type="component" value="Unassembled WGS sequence"/>
</dbReference>
<evidence type="ECO:0000313" key="1">
    <source>
        <dbReference type="EMBL" id="KAJ3520829.1"/>
    </source>
</evidence>
<accession>A0ACC1RJG3</accession>
<comment type="caution">
    <text evidence="1">The sequence shown here is derived from an EMBL/GenBank/DDBJ whole genome shotgun (WGS) entry which is preliminary data.</text>
</comment>
<gene>
    <name evidence="1" type="ORF">NM688_g9106</name>
</gene>
<organism evidence="1 2">
    <name type="scientific">Phlebia brevispora</name>
    <dbReference type="NCBI Taxonomy" id="194682"/>
    <lineage>
        <taxon>Eukaryota</taxon>
        <taxon>Fungi</taxon>
        <taxon>Dikarya</taxon>
        <taxon>Basidiomycota</taxon>
        <taxon>Agaricomycotina</taxon>
        <taxon>Agaricomycetes</taxon>
        <taxon>Polyporales</taxon>
        <taxon>Meruliaceae</taxon>
        <taxon>Phlebia</taxon>
    </lineage>
</organism>
<name>A0ACC1RJG3_9APHY</name>
<proteinExistence type="predicted"/>
<evidence type="ECO:0000313" key="2">
    <source>
        <dbReference type="Proteomes" id="UP001148662"/>
    </source>
</evidence>
<keyword evidence="2" id="KW-1185">Reference proteome</keyword>
<sequence length="110" mass="12534">MSKDPKRKYQCPTCPRAFARAYNLKTHIQTHDPNRLKPYACHHKSCGRSFSRKHDLTRHLISIHRSDNEDIANNPQAVGVAAGNRQWCDRCGQSWVSNGKVKGCDCDDVK</sequence>
<protein>
    <submittedName>
        <fullName evidence="1">Uncharacterized protein</fullName>
    </submittedName>
</protein>
<reference evidence="1" key="1">
    <citation type="submission" date="2022-07" db="EMBL/GenBank/DDBJ databases">
        <title>Genome Sequence of Phlebia brevispora.</title>
        <authorList>
            <person name="Buettner E."/>
        </authorList>
    </citation>
    <scope>NUCLEOTIDE SEQUENCE</scope>
    <source>
        <strain evidence="1">MPL23</strain>
    </source>
</reference>